<comment type="caution">
    <text evidence="5">The sequence shown here is derived from an EMBL/GenBank/DDBJ whole genome shotgun (WGS) entry which is preliminary data.</text>
</comment>
<proteinExistence type="inferred from homology"/>
<protein>
    <recommendedName>
        <fullName evidence="7">Glucan endo-1,3-beta-D-glucosidase</fullName>
    </recommendedName>
</protein>
<organism evidence="5 6">
    <name type="scientific">Genlisea aurea</name>
    <dbReference type="NCBI Taxonomy" id="192259"/>
    <lineage>
        <taxon>Eukaryota</taxon>
        <taxon>Viridiplantae</taxon>
        <taxon>Streptophyta</taxon>
        <taxon>Embryophyta</taxon>
        <taxon>Tracheophyta</taxon>
        <taxon>Spermatophyta</taxon>
        <taxon>Magnoliopsida</taxon>
        <taxon>eudicotyledons</taxon>
        <taxon>Gunneridae</taxon>
        <taxon>Pentapetalae</taxon>
        <taxon>asterids</taxon>
        <taxon>lamiids</taxon>
        <taxon>Lamiales</taxon>
        <taxon>Lentibulariaceae</taxon>
        <taxon>Genlisea</taxon>
    </lineage>
</organism>
<sequence length="237" mass="25878">AFVGINIGTDISNPPSPADMVSLLRSHHITHVRLFDSDPHILRALSGTGIEVAITVKNEELVGIGEIPSRAADWINRNVVPHLPSTNITAVCVGTEVLTSAPHVAPVLVPAMANLHRALVSSDLNFLVKVSTPHSMDVVPAPFPPSSAAFNATWNATMFRILQFLRNTESYFMLNAYPYYEYVKSGGVFPLDYALLLSGELPSEKRIVDPNTLLSYDNMFDALVDATYYSMAAMNFS</sequence>
<keyword evidence="2" id="KW-0378">Hydrolase</keyword>
<keyword evidence="3" id="KW-0326">Glycosidase</keyword>
<name>S8DDY9_9LAMI</name>
<feature type="non-terminal residue" evidence="5">
    <location>
        <position position="1"/>
    </location>
</feature>
<dbReference type="SUPFAM" id="SSF51445">
    <property type="entry name" value="(Trans)glycosidases"/>
    <property type="match status" value="1"/>
</dbReference>
<dbReference type="AlphaFoldDB" id="S8DDY9"/>
<dbReference type="InterPro" id="IPR044965">
    <property type="entry name" value="Glyco_hydro_17_plant"/>
</dbReference>
<gene>
    <name evidence="5" type="ORF">M569_17225</name>
</gene>
<evidence type="ECO:0000313" key="6">
    <source>
        <dbReference type="Proteomes" id="UP000015453"/>
    </source>
</evidence>
<dbReference type="InterPro" id="IPR017853">
    <property type="entry name" value="GH"/>
</dbReference>
<evidence type="ECO:0000256" key="1">
    <source>
        <dbReference type="ARBA" id="ARBA00008773"/>
    </source>
</evidence>
<evidence type="ECO:0008006" key="7">
    <source>
        <dbReference type="Google" id="ProtNLM"/>
    </source>
</evidence>
<keyword evidence="6" id="KW-1185">Reference proteome</keyword>
<comment type="similarity">
    <text evidence="1 4">Belongs to the glycosyl hydrolase 17 family.</text>
</comment>
<dbReference type="OrthoDB" id="941679at2759"/>
<evidence type="ECO:0000256" key="4">
    <source>
        <dbReference type="RuleBase" id="RU004335"/>
    </source>
</evidence>
<dbReference type="Pfam" id="PF00332">
    <property type="entry name" value="Glyco_hydro_17"/>
    <property type="match status" value="1"/>
</dbReference>
<dbReference type="GO" id="GO:0004553">
    <property type="term" value="F:hydrolase activity, hydrolyzing O-glycosyl compounds"/>
    <property type="evidence" value="ECO:0007669"/>
    <property type="project" value="InterPro"/>
</dbReference>
<evidence type="ECO:0000256" key="2">
    <source>
        <dbReference type="ARBA" id="ARBA00022801"/>
    </source>
</evidence>
<dbReference type="GO" id="GO:0005975">
    <property type="term" value="P:carbohydrate metabolic process"/>
    <property type="evidence" value="ECO:0007669"/>
    <property type="project" value="InterPro"/>
</dbReference>
<dbReference type="Proteomes" id="UP000015453">
    <property type="component" value="Unassembled WGS sequence"/>
</dbReference>
<dbReference type="EMBL" id="AUSU01010065">
    <property type="protein sequence ID" value="EPS57592.1"/>
    <property type="molecule type" value="Genomic_DNA"/>
</dbReference>
<reference evidence="5 6" key="1">
    <citation type="journal article" date="2013" name="BMC Genomics">
        <title>The miniature genome of a carnivorous plant Genlisea aurea contains a low number of genes and short non-coding sequences.</title>
        <authorList>
            <person name="Leushkin E.V."/>
            <person name="Sutormin R.A."/>
            <person name="Nabieva E.R."/>
            <person name="Penin A.A."/>
            <person name="Kondrashov A.S."/>
            <person name="Logacheva M.D."/>
        </authorList>
    </citation>
    <scope>NUCLEOTIDE SEQUENCE [LARGE SCALE GENOMIC DNA]</scope>
</reference>
<feature type="non-terminal residue" evidence="5">
    <location>
        <position position="237"/>
    </location>
</feature>
<evidence type="ECO:0000313" key="5">
    <source>
        <dbReference type="EMBL" id="EPS57592.1"/>
    </source>
</evidence>
<dbReference type="InterPro" id="IPR000490">
    <property type="entry name" value="Glyco_hydro_17"/>
</dbReference>
<dbReference type="Gene3D" id="3.20.20.80">
    <property type="entry name" value="Glycosidases"/>
    <property type="match status" value="1"/>
</dbReference>
<evidence type="ECO:0000256" key="3">
    <source>
        <dbReference type="ARBA" id="ARBA00023295"/>
    </source>
</evidence>
<dbReference type="PANTHER" id="PTHR32227">
    <property type="entry name" value="GLUCAN ENDO-1,3-BETA-GLUCOSIDASE BG1-RELATED-RELATED"/>
    <property type="match status" value="1"/>
</dbReference>
<accession>S8DDY9</accession>